<keyword evidence="9" id="KW-0492">Microsome</keyword>
<dbReference type="OrthoDB" id="1470350at2759"/>
<dbReference type="GO" id="GO:0005789">
    <property type="term" value="C:endoplasmic reticulum membrane"/>
    <property type="evidence" value="ECO:0007669"/>
    <property type="project" value="UniProtKB-SubCell"/>
</dbReference>
<evidence type="ECO:0000256" key="15">
    <source>
        <dbReference type="PIRSR" id="PIRSR602401-1"/>
    </source>
</evidence>
<dbReference type="KEGG" id="bany:112053657"/>
<keyword evidence="10 16" id="KW-0560">Oxidoreductase</keyword>
<dbReference type="InterPro" id="IPR002401">
    <property type="entry name" value="Cyt_P450_E_grp-I"/>
</dbReference>
<evidence type="ECO:0000256" key="11">
    <source>
        <dbReference type="ARBA" id="ARBA00023004"/>
    </source>
</evidence>
<evidence type="ECO:0000256" key="4">
    <source>
        <dbReference type="ARBA" id="ARBA00010617"/>
    </source>
</evidence>
<evidence type="ECO:0000256" key="12">
    <source>
        <dbReference type="ARBA" id="ARBA00023033"/>
    </source>
</evidence>
<gene>
    <name evidence="18" type="primary">LOC112053657</name>
</gene>
<reference evidence="18" key="1">
    <citation type="submission" date="2025-08" db="UniProtKB">
        <authorList>
            <consortium name="RefSeq"/>
        </authorList>
    </citation>
    <scope>IDENTIFICATION</scope>
</reference>
<feature type="binding site" description="axial binding residue" evidence="15">
    <location>
        <position position="438"/>
    </location>
    <ligand>
        <name>heme</name>
        <dbReference type="ChEBI" id="CHEBI:30413"/>
    </ligand>
    <ligandPart>
        <name>Fe</name>
        <dbReference type="ChEBI" id="CHEBI:18248"/>
    </ligandPart>
</feature>
<evidence type="ECO:0000256" key="10">
    <source>
        <dbReference type="ARBA" id="ARBA00023002"/>
    </source>
</evidence>
<comment type="similarity">
    <text evidence="4 16">Belongs to the cytochrome P450 family.</text>
</comment>
<dbReference type="InterPro" id="IPR036396">
    <property type="entry name" value="Cyt_P450_sf"/>
</dbReference>
<dbReference type="AlphaFoldDB" id="A0A6J1NZE0"/>
<keyword evidence="17" id="KW-1185">Reference proteome</keyword>
<keyword evidence="8" id="KW-0256">Endoplasmic reticulum</keyword>
<evidence type="ECO:0000256" key="13">
    <source>
        <dbReference type="ARBA" id="ARBA00023136"/>
    </source>
</evidence>
<keyword evidence="13" id="KW-0472">Membrane</keyword>
<dbReference type="PANTHER" id="PTHR24292">
    <property type="entry name" value="CYTOCHROME P450"/>
    <property type="match status" value="1"/>
</dbReference>
<dbReference type="InterPro" id="IPR017972">
    <property type="entry name" value="Cyt_P450_CS"/>
</dbReference>
<keyword evidence="12 16" id="KW-0503">Monooxygenase</keyword>
<evidence type="ECO:0000256" key="3">
    <source>
        <dbReference type="ARBA" id="ARBA00004406"/>
    </source>
</evidence>
<evidence type="ECO:0000313" key="18">
    <source>
        <dbReference type="RefSeq" id="XP_023948906.2"/>
    </source>
</evidence>
<evidence type="ECO:0000256" key="6">
    <source>
        <dbReference type="ARBA" id="ARBA00022617"/>
    </source>
</evidence>
<name>A0A6J1NZE0_BICAN</name>
<evidence type="ECO:0000256" key="7">
    <source>
        <dbReference type="ARBA" id="ARBA00022723"/>
    </source>
</evidence>
<comment type="catalytic activity">
    <reaction evidence="14">
        <text>an organic molecule + reduced [NADPH--hemoprotein reductase] + O2 = an alcohol + oxidized [NADPH--hemoprotein reductase] + H2O + H(+)</text>
        <dbReference type="Rhea" id="RHEA:17149"/>
        <dbReference type="Rhea" id="RHEA-COMP:11964"/>
        <dbReference type="Rhea" id="RHEA-COMP:11965"/>
        <dbReference type="ChEBI" id="CHEBI:15377"/>
        <dbReference type="ChEBI" id="CHEBI:15378"/>
        <dbReference type="ChEBI" id="CHEBI:15379"/>
        <dbReference type="ChEBI" id="CHEBI:30879"/>
        <dbReference type="ChEBI" id="CHEBI:57618"/>
        <dbReference type="ChEBI" id="CHEBI:58210"/>
        <dbReference type="ChEBI" id="CHEBI:142491"/>
        <dbReference type="EC" id="1.14.14.1"/>
    </reaction>
</comment>
<accession>A0A6J1NZE0</accession>
<dbReference type="Gene3D" id="1.10.630.10">
    <property type="entry name" value="Cytochrome P450"/>
    <property type="match status" value="1"/>
</dbReference>
<dbReference type="InterPro" id="IPR001128">
    <property type="entry name" value="Cyt_P450"/>
</dbReference>
<dbReference type="PRINTS" id="PR00463">
    <property type="entry name" value="EP450I"/>
</dbReference>
<dbReference type="PANTHER" id="PTHR24292:SF54">
    <property type="entry name" value="CYP9F3-RELATED"/>
    <property type="match status" value="1"/>
</dbReference>
<keyword evidence="11 15" id="KW-0408">Iron</keyword>
<organism evidence="17 18">
    <name type="scientific">Bicyclus anynana</name>
    <name type="common">Squinting bush brown butterfly</name>
    <dbReference type="NCBI Taxonomy" id="110368"/>
    <lineage>
        <taxon>Eukaryota</taxon>
        <taxon>Metazoa</taxon>
        <taxon>Ecdysozoa</taxon>
        <taxon>Arthropoda</taxon>
        <taxon>Hexapoda</taxon>
        <taxon>Insecta</taxon>
        <taxon>Pterygota</taxon>
        <taxon>Neoptera</taxon>
        <taxon>Endopterygota</taxon>
        <taxon>Lepidoptera</taxon>
        <taxon>Glossata</taxon>
        <taxon>Ditrysia</taxon>
        <taxon>Papilionoidea</taxon>
        <taxon>Nymphalidae</taxon>
        <taxon>Satyrinae</taxon>
        <taxon>Satyrini</taxon>
        <taxon>Mycalesina</taxon>
        <taxon>Bicyclus</taxon>
    </lineage>
</organism>
<dbReference type="GeneID" id="112053657"/>
<evidence type="ECO:0000256" key="9">
    <source>
        <dbReference type="ARBA" id="ARBA00022848"/>
    </source>
</evidence>
<dbReference type="Pfam" id="PF00067">
    <property type="entry name" value="p450"/>
    <property type="match status" value="1"/>
</dbReference>
<dbReference type="SUPFAM" id="SSF48264">
    <property type="entry name" value="Cytochrome P450"/>
    <property type="match status" value="1"/>
</dbReference>
<evidence type="ECO:0000313" key="17">
    <source>
        <dbReference type="Proteomes" id="UP001652582"/>
    </source>
</evidence>
<dbReference type="PRINTS" id="PR00385">
    <property type="entry name" value="P450"/>
</dbReference>
<dbReference type="GO" id="GO:0016712">
    <property type="term" value="F:oxidoreductase activity, acting on paired donors, with incorporation or reduction of molecular oxygen, reduced flavin or flavoprotein as one donor, and incorporation of one atom of oxygen"/>
    <property type="evidence" value="ECO:0007669"/>
    <property type="project" value="UniProtKB-EC"/>
</dbReference>
<evidence type="ECO:0000256" key="16">
    <source>
        <dbReference type="RuleBase" id="RU000461"/>
    </source>
</evidence>
<evidence type="ECO:0000256" key="1">
    <source>
        <dbReference type="ARBA" id="ARBA00001971"/>
    </source>
</evidence>
<dbReference type="GO" id="GO:0020037">
    <property type="term" value="F:heme binding"/>
    <property type="evidence" value="ECO:0007669"/>
    <property type="project" value="InterPro"/>
</dbReference>
<dbReference type="CDD" id="cd11056">
    <property type="entry name" value="CYP6-like"/>
    <property type="match status" value="1"/>
</dbReference>
<dbReference type="PROSITE" id="PS00086">
    <property type="entry name" value="CYTOCHROME_P450"/>
    <property type="match status" value="1"/>
</dbReference>
<dbReference type="GO" id="GO:0005506">
    <property type="term" value="F:iron ion binding"/>
    <property type="evidence" value="ECO:0007669"/>
    <property type="project" value="InterPro"/>
</dbReference>
<comment type="cofactor">
    <cofactor evidence="1 15">
        <name>heme</name>
        <dbReference type="ChEBI" id="CHEBI:30413"/>
    </cofactor>
</comment>
<evidence type="ECO:0000256" key="14">
    <source>
        <dbReference type="ARBA" id="ARBA00047827"/>
    </source>
</evidence>
<evidence type="ECO:0000256" key="5">
    <source>
        <dbReference type="ARBA" id="ARBA00012109"/>
    </source>
</evidence>
<dbReference type="InterPro" id="IPR050476">
    <property type="entry name" value="Insect_CytP450_Detox"/>
</dbReference>
<evidence type="ECO:0000256" key="2">
    <source>
        <dbReference type="ARBA" id="ARBA00004174"/>
    </source>
</evidence>
<keyword evidence="6 15" id="KW-0349">Heme</keyword>
<dbReference type="RefSeq" id="XP_023948906.2">
    <property type="nucleotide sequence ID" value="XM_024093138.2"/>
</dbReference>
<evidence type="ECO:0000256" key="8">
    <source>
        <dbReference type="ARBA" id="ARBA00022824"/>
    </source>
</evidence>
<keyword evidence="7 15" id="KW-0479">Metal-binding</keyword>
<proteinExistence type="inferred from homology"/>
<dbReference type="EC" id="1.14.14.1" evidence="5"/>
<protein>
    <recommendedName>
        <fullName evidence="5">unspecific monooxygenase</fullName>
        <ecNumber evidence="5">1.14.14.1</ecNumber>
    </recommendedName>
</protein>
<comment type="subcellular location">
    <subcellularLocation>
        <location evidence="3">Endoplasmic reticulum membrane</location>
        <topology evidence="3">Peripheral membrane protein</topology>
    </subcellularLocation>
    <subcellularLocation>
        <location evidence="2">Microsome membrane</location>
        <topology evidence="2">Peripheral membrane protein</topology>
    </subcellularLocation>
</comment>
<sequence length="493" mass="57320">MLLLFLLLSIVLSILLLITINTKRNYWKKRGIKQIDSDAWHFLLGKCALFEVYKKIYDNHPDEDCVGTFVGYKPVLILKSLEDIQAVLQGDFQSFYGRGYKTNPRDTLADNLLLMDDYARWRLVRQKMTPMFTASKLKNMFPMIERCASDFVQYIKMNQQTRDNLFEELHTYFSASISASVFGINCNSENIMINPIIDMGWNSAQSLLSFNVKFALSNLFPDLFNYLNLKTFGDKRFIVKLFKKVLNNRRSVKARGHDFIQACLELQNEGMMKDTLSGFEITATDELLAAQAFSFFIAGVDTSANMINFTLVELSKNPVILKRLQYEIDMIFDNCKEQITYEDILKMEYLEMVIHESMRMYPPIALMQRMCTKDTVLPGAKIKIEKNTFVIVPIYGIHRDEKYFPDPDVFDPERFNPDNISKLVKLSYMPFGEGNRMCIGARFAHLQIKTGLAWLLRRYTLKGYNYTSECFEPNFFGIRDSKARYDLMARSEV</sequence>
<dbReference type="Proteomes" id="UP001652582">
    <property type="component" value="Chromosome 4"/>
</dbReference>